<protein>
    <recommendedName>
        <fullName evidence="5">Pre-rRNA processing protein</fullName>
    </recommendedName>
</protein>
<dbReference type="Proteomes" id="UP000076727">
    <property type="component" value="Unassembled WGS sequence"/>
</dbReference>
<keyword evidence="2" id="KW-0812">Transmembrane</keyword>
<evidence type="ECO:0008006" key="5">
    <source>
        <dbReference type="Google" id="ProtNLM"/>
    </source>
</evidence>
<dbReference type="InterPro" id="IPR046368">
    <property type="entry name" value="Tag1"/>
</dbReference>
<dbReference type="STRING" id="1314783.A0A165Q163"/>
<feature type="compositionally biased region" description="Basic and acidic residues" evidence="1">
    <location>
        <begin position="1"/>
        <end position="10"/>
    </location>
</feature>
<accession>A0A165Q163</accession>
<proteinExistence type="predicted"/>
<reference evidence="3 4" key="1">
    <citation type="journal article" date="2016" name="Mol. Biol. Evol.">
        <title>Comparative Genomics of Early-Diverging Mushroom-Forming Fungi Provides Insights into the Origins of Lignocellulose Decay Capabilities.</title>
        <authorList>
            <person name="Nagy L.G."/>
            <person name="Riley R."/>
            <person name="Tritt A."/>
            <person name="Adam C."/>
            <person name="Daum C."/>
            <person name="Floudas D."/>
            <person name="Sun H."/>
            <person name="Yadav J.S."/>
            <person name="Pangilinan J."/>
            <person name="Larsson K.H."/>
            <person name="Matsuura K."/>
            <person name="Barry K."/>
            <person name="Labutti K."/>
            <person name="Kuo R."/>
            <person name="Ohm R.A."/>
            <person name="Bhattacharya S.S."/>
            <person name="Shirouzu T."/>
            <person name="Yoshinaga Y."/>
            <person name="Martin F.M."/>
            <person name="Grigoriev I.V."/>
            <person name="Hibbett D.S."/>
        </authorList>
    </citation>
    <scope>NUCLEOTIDE SEQUENCE [LARGE SCALE GENOMIC DNA]</scope>
    <source>
        <strain evidence="3 4">L-15889</strain>
    </source>
</reference>
<dbReference type="GO" id="GO:0000329">
    <property type="term" value="C:fungal-type vacuole membrane"/>
    <property type="evidence" value="ECO:0007669"/>
    <property type="project" value="InterPro"/>
</dbReference>
<keyword evidence="2" id="KW-1133">Transmembrane helix</keyword>
<dbReference type="PANTHER" id="PTHR35895">
    <property type="entry name" value="CHROMOSOME 16, WHOLE GENOME SHOTGUN SEQUENCE"/>
    <property type="match status" value="1"/>
</dbReference>
<feature type="region of interest" description="Disordered" evidence="1">
    <location>
        <begin position="1"/>
        <end position="33"/>
    </location>
</feature>
<keyword evidence="2" id="KW-0472">Membrane</keyword>
<dbReference type="OrthoDB" id="10039566at2759"/>
<evidence type="ECO:0000256" key="2">
    <source>
        <dbReference type="SAM" id="Phobius"/>
    </source>
</evidence>
<evidence type="ECO:0000313" key="4">
    <source>
        <dbReference type="Proteomes" id="UP000076727"/>
    </source>
</evidence>
<dbReference type="EMBL" id="KV429062">
    <property type="protein sequence ID" value="KZT68883.1"/>
    <property type="molecule type" value="Genomic_DNA"/>
</dbReference>
<evidence type="ECO:0000313" key="3">
    <source>
        <dbReference type="EMBL" id="KZT68883.1"/>
    </source>
</evidence>
<dbReference type="PANTHER" id="PTHR35895:SF1">
    <property type="entry name" value="LIPID-BINDING SERUM GLYCOPROTEIN C-TERMINAL DOMAIN-CONTAINING PROTEIN"/>
    <property type="match status" value="1"/>
</dbReference>
<organism evidence="3 4">
    <name type="scientific">Daedalea quercina L-15889</name>
    <dbReference type="NCBI Taxonomy" id="1314783"/>
    <lineage>
        <taxon>Eukaryota</taxon>
        <taxon>Fungi</taxon>
        <taxon>Dikarya</taxon>
        <taxon>Basidiomycota</taxon>
        <taxon>Agaricomycotina</taxon>
        <taxon>Agaricomycetes</taxon>
        <taxon>Polyporales</taxon>
        <taxon>Fomitopsis</taxon>
    </lineage>
</organism>
<dbReference type="InterPro" id="IPR022185">
    <property type="entry name" value="DUF3712"/>
</dbReference>
<evidence type="ECO:0000256" key="1">
    <source>
        <dbReference type="SAM" id="MobiDB-lite"/>
    </source>
</evidence>
<name>A0A165Q163_9APHY</name>
<keyword evidence="4" id="KW-1185">Reference proteome</keyword>
<feature type="transmembrane region" description="Helical" evidence="2">
    <location>
        <begin position="68"/>
        <end position="92"/>
    </location>
</feature>
<sequence>MSASGSEERLVAASEPPAGYDATGSQPTAPAAVATASTPAAGATPVVETTTAAGAAIAKKPPFYKRKCFIACQVVTAILGIVLIFVLLFPVIRAIAQLIVNKSQLNIEKASIMSPQNTTFRLQMEGYVSHTGIFNAKIAFREPINVAWVDQVGDQEVVRNLGVMDLQPLYAKGSTKRAPLNQTTTFSITDEDAFGDFTVAMITRQNFTWRLTSNNLQVNALKFPAAKGLHFNKDVVLDGINNFDGNIVLEDFQLPSDAENGINFIAKTSLNNTSPFEVDLGTCVFALSYRGVNLGEGTSQTLSLTAGNNTVDLSGVLVKHDNQTELDIVGELFTQYLNSEVSPVIAKGVSSRQSDGVAVSWLSAGLEALSLTVPFKPNSPINPIQSIDIPYMTLDFTPETAWKPLTSSYGVQAHMKLPFGFSISIGQIENSFNISQSGKDVASLSTPLGESTSDIKVLSSTDTEGTVTITIDGTPLVVPSNDANHELFSTFNVNLTQLTLSGFRLVGQARTVANTSIGTIVLDPIKFDVPSQLTGLDGLRNATTISSVDVLGGTSDAMTLAINVSIHNPSNLNLNTGNLTMQLYRGDDYMGTTLLPNLNLTMGENSILATAAFDPNASEGGRQTLDDFVGGTDVATIIKGFDNSTEIASLLSAFQTLNLGTILPGLQSKLLDSASLTILNTTGTANNISHVSVSLANPFTADLQITGITSTVSSHGLTLGTIASTDAFTSDGKATTNSPELDLDMNLDPSVIFSLLRALAVDQGMETDQIDGIMQIGGIQSVQTYGRRDALAKRNIYTNFSLPSYVDQAFSKLTSNVTLSAGIKIGDYQTTLNYTQDDLTTKTDDSLNLLLPVLAQPIVQKIVSGSTLGIETLTISSPSETSFSVVLNGSITNAGPFDATIMFSEGLSIAWDNQTLGKMTMPNVSLVGDVGATLNIQEATFEIADSSVLEKFTEVLLNEESFDWTIFGDSLVVSALGINVENITMSKLVTLKGMNGLKNGVVIESFDLPENDPAGGIHLTLNTSITNPSQVGIALDSIAFSDYFGSTYLGPAASDGGVNLAPLSTTSLPLIGRLVPQNDSSGLADVSTIFNNFIHGKDSNVTVYGDSAGPTDVSWLNQAIKTLQVQTSLPNQGSQKIITGVTLEQMSMMFTEDTAYAPATGSNATTASFTIPFNFPIDIVAVAQNITAGYKGTNFAQLNIPQGPATTDVDTRIIHLTFSNIPFEGVSGEESAFQQFLADVTTSANATFQLSGNANTEASTAVGILSLTDISFAVDTTIGGLQDLNAEPAVVSNLDVYHGYSDYLLITCATTLLNPSNLTIGAGDVAFGLVFDGQTIGSADIDGLVIAPGSANYSTSVHYSPQGGSATAAGEQMLENYIQGVISSTTIQGSTDTTGVDSLKLAMSEVQLQTNIPALHQNLITAASLVFPTDIVKTGVAEASFTIENPFTASIHLLTVNASTFYGSLYIGGFDHVDTSSSPISVPGHDNVTSSTLPFDFNMNPLAIIQLLETAAQAGGVDLGPLTDLFNMVIEDPDYHPNITATVASGNPSCSSGNQFDVEGAILKALSGLKVNLTVDSGLKLDGYAIDLAFNQSTVSAQTDDTALYLIGAVAPPIVQKLVSAASLSFNRAIISDLSEDGFSLSLNGSLTGTGPLDALIEFVEPVVVNWQGSNIATLTLPQVCAAANVGAPDYQTDAQLLITDHDAFTEFATYMLHNEEFTWAISTDALRVTALNTVFDGVELDKNVTLKAFDGLPGVTISNFELPDDDPEGGITIDTEASIPSPAQLGIALGTATFEAYYQGVLVGPLSASNLTLQPESTTSTDLIGRMIPQTGSNLDVMGELFSNFLSGENQTLSVKGESVDPGSGTLEWLSTAFKTLTLNVTLPGQKYEIIKAITIGDLEVVMTDEGDAYSPLSSSKSTVAVYANPFGFSLQAIESAEDLIISSNGADVASLSVPSQQVSSGTSTGNNVDMVLSFSDVQLNALDDSNFNAFFAGVTLQNNVSFELSGSANVTAHTPIGDVPISGIPLNVSSSLTGIDGFGGTAVISNVTITGSGGNGGNQYIVSPLTTTINNPSNVSLDTVDISLGVNYQGTYIGRAAIQTFNLTPGENAIASEFRYEPQDANDTTAQAFLTSFLTTGDELALSINGDSESTTFGSLSTALEGVSLSSSIKGMNANPILTHVNVYISLSTLVTNLADVDFDVHNPLDADLDITLVQANSGVNNQTYAFFNQPFDSFVVPAGGTANSGKFGNVLLTQGALASLPIIPLGYLDVACTQTLTIAVGGYEVPWLQLWQPGTPTTYNLDILGLDLGQIEDALSSNSTSIMSAASSAAGIVTSATSAAGSAVSSATSAAGSAFSSVISSIGSAVSSATSAAGSVASSAASAAGSAAGSVGAAVGSDATSFASAASSVVSAAASGTQTGAASVRSDAASDVTAKISSASASSS</sequence>
<gene>
    <name evidence="3" type="ORF">DAEQUDRAFT_811763</name>
</gene>
<dbReference type="Pfam" id="PF12505">
    <property type="entry name" value="DUF3712"/>
    <property type="match status" value="6"/>
</dbReference>